<feature type="domain" description="Peptidase S1" evidence="4">
    <location>
        <begin position="16"/>
        <end position="98"/>
    </location>
</feature>
<sequence>MDSVVKVFCVHTDPNFSLPWQRKRQYSSSSSGFVIHGRRVLTSAHSVEHYTQIKLKKRGSETKYVATVLAIGVECDIALLTVNNDEFWDGISPVVFAGLSREYEFSHMFMVLLNFWGYRGICVGIAFQSIKYEDVENIGYVIPTQVIMHFIQDYEKNGMYTGFPVLGIEWQKMENKDLRLSVGINLDHKSIRIRRIGPTSPPFEVLKPSDIILSFDGVDVAKDGTVPFRHGERIVQSRSWNSYAACSAHNNGKPPSYYIIAGFVFMAVSVPYLRFEYGKEYEYEAPVKLLDKLLHEMPQSKDEQVVVISQVLVADINIGYEDINYTFVLAFNGQAVKNLKSLVSMVESCTDKYMKFDLEHQQIVVFRTRAAKAATLNILAHHCVPSAMSEDLKT</sequence>
<dbReference type="InterPro" id="IPR041517">
    <property type="entry name" value="DEGP_PDZ"/>
</dbReference>
<evidence type="ECO:0000256" key="2">
    <source>
        <dbReference type="ARBA" id="ARBA00022801"/>
    </source>
</evidence>
<dbReference type="InterPro" id="IPR043504">
    <property type="entry name" value="Peptidase_S1_PA_chymotrypsin"/>
</dbReference>
<dbReference type="GO" id="GO:0006508">
    <property type="term" value="P:proteolysis"/>
    <property type="evidence" value="ECO:0007669"/>
    <property type="project" value="UniProtKB-KW"/>
</dbReference>
<dbReference type="Gene3D" id="2.40.10.10">
    <property type="entry name" value="Trypsin-like serine proteases"/>
    <property type="match status" value="1"/>
</dbReference>
<dbReference type="GO" id="GO:0004252">
    <property type="term" value="F:serine-type endopeptidase activity"/>
    <property type="evidence" value="ECO:0007669"/>
    <property type="project" value="InterPro"/>
</dbReference>
<dbReference type="Gene3D" id="3.20.190.20">
    <property type="match status" value="1"/>
</dbReference>
<dbReference type="EMBL" id="JACGWO010000005">
    <property type="protein sequence ID" value="KAK4427165.1"/>
    <property type="molecule type" value="Genomic_DNA"/>
</dbReference>
<dbReference type="AlphaFoldDB" id="A0AAE1YBG7"/>
<keyword evidence="1 6" id="KW-0645">Protease</keyword>
<keyword evidence="7" id="KW-1185">Reference proteome</keyword>
<accession>A0AAE1YBG7</accession>
<comment type="caution">
    <text evidence="6">The sequence shown here is derived from an EMBL/GenBank/DDBJ whole genome shotgun (WGS) entry which is preliminary data.</text>
</comment>
<dbReference type="InterPro" id="IPR009003">
    <property type="entry name" value="Peptidase_S1_PA"/>
</dbReference>
<dbReference type="Proteomes" id="UP001293254">
    <property type="component" value="Unassembled WGS sequence"/>
</dbReference>
<dbReference type="InterPro" id="IPR001254">
    <property type="entry name" value="Trypsin_dom"/>
</dbReference>
<organism evidence="6 7">
    <name type="scientific">Sesamum alatum</name>
    <dbReference type="NCBI Taxonomy" id="300844"/>
    <lineage>
        <taxon>Eukaryota</taxon>
        <taxon>Viridiplantae</taxon>
        <taxon>Streptophyta</taxon>
        <taxon>Embryophyta</taxon>
        <taxon>Tracheophyta</taxon>
        <taxon>Spermatophyta</taxon>
        <taxon>Magnoliopsida</taxon>
        <taxon>eudicotyledons</taxon>
        <taxon>Gunneridae</taxon>
        <taxon>Pentapetalae</taxon>
        <taxon>asterids</taxon>
        <taxon>lamiids</taxon>
        <taxon>Lamiales</taxon>
        <taxon>Pedaliaceae</taxon>
        <taxon>Sesamum</taxon>
    </lineage>
</organism>
<keyword evidence="3" id="KW-0720">Serine protease</keyword>
<dbReference type="SUPFAM" id="SSF50494">
    <property type="entry name" value="Trypsin-like serine proteases"/>
    <property type="match status" value="1"/>
</dbReference>
<dbReference type="Pfam" id="PF17815">
    <property type="entry name" value="PDZ_3"/>
    <property type="match status" value="1"/>
</dbReference>
<evidence type="ECO:0000313" key="7">
    <source>
        <dbReference type="Proteomes" id="UP001293254"/>
    </source>
</evidence>
<keyword evidence="2" id="KW-0378">Hydrolase</keyword>
<protein>
    <submittedName>
        <fullName evidence="6">Protease Do-like 9</fullName>
    </submittedName>
</protein>
<reference evidence="6" key="1">
    <citation type="submission" date="2020-06" db="EMBL/GenBank/DDBJ databases">
        <authorList>
            <person name="Li T."/>
            <person name="Hu X."/>
            <person name="Zhang T."/>
            <person name="Song X."/>
            <person name="Zhang H."/>
            <person name="Dai N."/>
            <person name="Sheng W."/>
            <person name="Hou X."/>
            <person name="Wei L."/>
        </authorList>
    </citation>
    <scope>NUCLEOTIDE SEQUENCE</scope>
    <source>
        <strain evidence="6">3651</strain>
        <tissue evidence="6">Leaf</tissue>
    </source>
</reference>
<feature type="domain" description="Protease Do-like PDZ" evidence="5">
    <location>
        <begin position="249"/>
        <end position="391"/>
    </location>
</feature>
<evidence type="ECO:0000259" key="5">
    <source>
        <dbReference type="Pfam" id="PF17815"/>
    </source>
</evidence>
<dbReference type="Pfam" id="PF00089">
    <property type="entry name" value="Trypsin"/>
    <property type="match status" value="1"/>
</dbReference>
<dbReference type="PANTHER" id="PTHR45980:SF18">
    <property type="entry name" value="PROTEASE DO-LIKE 9"/>
    <property type="match status" value="1"/>
</dbReference>
<name>A0AAE1YBG7_9LAMI</name>
<proteinExistence type="predicted"/>
<evidence type="ECO:0000256" key="1">
    <source>
        <dbReference type="ARBA" id="ARBA00022670"/>
    </source>
</evidence>
<evidence type="ECO:0000313" key="6">
    <source>
        <dbReference type="EMBL" id="KAK4427165.1"/>
    </source>
</evidence>
<dbReference type="PANTHER" id="PTHR45980">
    <property type="match status" value="1"/>
</dbReference>
<gene>
    <name evidence="6" type="ORF">Salat_1485400</name>
</gene>
<dbReference type="InterPro" id="IPR046449">
    <property type="entry name" value="DEGP_PDZ_sf"/>
</dbReference>
<evidence type="ECO:0000259" key="4">
    <source>
        <dbReference type="Pfam" id="PF00089"/>
    </source>
</evidence>
<reference evidence="6" key="2">
    <citation type="journal article" date="2024" name="Plant">
        <title>Genomic evolution and insights into agronomic trait innovations of Sesamum species.</title>
        <authorList>
            <person name="Miao H."/>
            <person name="Wang L."/>
            <person name="Qu L."/>
            <person name="Liu H."/>
            <person name="Sun Y."/>
            <person name="Le M."/>
            <person name="Wang Q."/>
            <person name="Wei S."/>
            <person name="Zheng Y."/>
            <person name="Lin W."/>
            <person name="Duan Y."/>
            <person name="Cao H."/>
            <person name="Xiong S."/>
            <person name="Wang X."/>
            <person name="Wei L."/>
            <person name="Li C."/>
            <person name="Ma Q."/>
            <person name="Ju M."/>
            <person name="Zhao R."/>
            <person name="Li G."/>
            <person name="Mu C."/>
            <person name="Tian Q."/>
            <person name="Mei H."/>
            <person name="Zhang T."/>
            <person name="Gao T."/>
            <person name="Zhang H."/>
        </authorList>
    </citation>
    <scope>NUCLEOTIDE SEQUENCE</scope>
    <source>
        <strain evidence="6">3651</strain>
    </source>
</reference>
<evidence type="ECO:0000256" key="3">
    <source>
        <dbReference type="ARBA" id="ARBA00022825"/>
    </source>
</evidence>